<dbReference type="Proteomes" id="UP000522081">
    <property type="component" value="Unassembled WGS sequence"/>
</dbReference>
<reference evidence="1 2" key="1">
    <citation type="submission" date="2020-07" db="EMBL/GenBank/DDBJ databases">
        <title>Genomic Encyclopedia of Type Strains, Phase IV (KMG-IV): sequencing the most valuable type-strain genomes for metagenomic binning, comparative biology and taxonomic classification.</title>
        <authorList>
            <person name="Goeker M."/>
        </authorList>
    </citation>
    <scope>NUCLEOTIDE SEQUENCE [LARGE SCALE GENOMIC DNA]</scope>
    <source>
        <strain evidence="1 2">DSM 29043</strain>
    </source>
</reference>
<dbReference type="RefSeq" id="WP_229735523.1">
    <property type="nucleotide sequence ID" value="NZ_BMGF01000002.1"/>
</dbReference>
<dbReference type="AlphaFoldDB" id="A0A7Y9XVU0"/>
<evidence type="ECO:0008006" key="3">
    <source>
        <dbReference type="Google" id="ProtNLM"/>
    </source>
</evidence>
<name>A0A7Y9XVU0_9SPHN</name>
<organism evidence="1 2">
    <name type="scientific">Novosphingobium marinum</name>
    <dbReference type="NCBI Taxonomy" id="1514948"/>
    <lineage>
        <taxon>Bacteria</taxon>
        <taxon>Pseudomonadati</taxon>
        <taxon>Pseudomonadota</taxon>
        <taxon>Alphaproteobacteria</taxon>
        <taxon>Sphingomonadales</taxon>
        <taxon>Sphingomonadaceae</taxon>
        <taxon>Novosphingobium</taxon>
    </lineage>
</organism>
<comment type="caution">
    <text evidence="1">The sequence shown here is derived from an EMBL/GenBank/DDBJ whole genome shotgun (WGS) entry which is preliminary data.</text>
</comment>
<gene>
    <name evidence="1" type="ORF">FHS75_001818</name>
</gene>
<keyword evidence="2" id="KW-1185">Reference proteome</keyword>
<protein>
    <recommendedName>
        <fullName evidence="3">DUF35 domain-containing protein</fullName>
    </recommendedName>
</protein>
<proteinExistence type="predicted"/>
<accession>A0A7Y9XVU0</accession>
<evidence type="ECO:0000313" key="1">
    <source>
        <dbReference type="EMBL" id="NYH95499.1"/>
    </source>
</evidence>
<evidence type="ECO:0000313" key="2">
    <source>
        <dbReference type="Proteomes" id="UP000522081"/>
    </source>
</evidence>
<dbReference type="EMBL" id="JACBZF010000002">
    <property type="protein sequence ID" value="NYH95499.1"/>
    <property type="molecule type" value="Genomic_DNA"/>
</dbReference>
<sequence>MTRVERPLLESVREPYSTGLVVTEDAPECRIAAFFDESAGAVAIGDTVRLHVTYGEQPFPYFRRDAAS</sequence>